<dbReference type="GO" id="GO:0016020">
    <property type="term" value="C:membrane"/>
    <property type="evidence" value="ECO:0007669"/>
    <property type="project" value="TreeGrafter"/>
</dbReference>
<evidence type="ECO:0000259" key="7">
    <source>
        <dbReference type="Pfam" id="PF01435"/>
    </source>
</evidence>
<gene>
    <name evidence="8" type="ORF">QH73_0010375</name>
</gene>
<dbReference type="Gene3D" id="3.30.2010.10">
    <property type="entry name" value="Metalloproteases ('zincins'), catalytic domain"/>
    <property type="match status" value="1"/>
</dbReference>
<proteinExistence type="inferred from homology"/>
<dbReference type="CDD" id="cd07333">
    <property type="entry name" value="M48C_bepA_like"/>
    <property type="match status" value="1"/>
</dbReference>
<comment type="cofactor">
    <cofactor evidence="6">
        <name>Zn(2+)</name>
        <dbReference type="ChEBI" id="CHEBI:29105"/>
    </cofactor>
    <text evidence="6">Binds 1 zinc ion per subunit.</text>
</comment>
<dbReference type="AlphaFoldDB" id="A0A9X5E491"/>
<dbReference type="Pfam" id="PF01435">
    <property type="entry name" value="Peptidase_M48"/>
    <property type="match status" value="1"/>
</dbReference>
<keyword evidence="2" id="KW-0479">Metal-binding</keyword>
<feature type="domain" description="Peptidase M48" evidence="7">
    <location>
        <begin position="88"/>
        <end position="258"/>
    </location>
</feature>
<keyword evidence="5 6" id="KW-0482">Metalloprotease</keyword>
<keyword evidence="9" id="KW-1185">Reference proteome</keyword>
<comment type="caution">
    <text evidence="8">The sequence shown here is derived from an EMBL/GenBank/DDBJ whole genome shotgun (WGS) entry which is preliminary data.</text>
</comment>
<reference evidence="8 9" key="1">
    <citation type="journal article" date="2015" name="Genome Announc.">
        <title>Draft Genome Sequence of the Terrestrial Cyanobacterium Scytonema millei VB511283, Isolated from Eastern India.</title>
        <authorList>
            <person name="Sen D."/>
            <person name="Chandrababunaidu M.M."/>
            <person name="Singh D."/>
            <person name="Sanghi N."/>
            <person name="Ghorai A."/>
            <person name="Mishra G.P."/>
            <person name="Madduluri M."/>
            <person name="Adhikary S.P."/>
            <person name="Tripathy S."/>
        </authorList>
    </citation>
    <scope>NUCLEOTIDE SEQUENCE [LARGE SCALE GENOMIC DNA]</scope>
    <source>
        <strain evidence="8 9">VB511283</strain>
    </source>
</reference>
<evidence type="ECO:0000313" key="9">
    <source>
        <dbReference type="Proteomes" id="UP000031532"/>
    </source>
</evidence>
<evidence type="ECO:0000256" key="6">
    <source>
        <dbReference type="RuleBase" id="RU003983"/>
    </source>
</evidence>
<dbReference type="PANTHER" id="PTHR22726:SF1">
    <property type="entry name" value="METALLOENDOPEPTIDASE OMA1, MITOCHONDRIAL"/>
    <property type="match status" value="1"/>
</dbReference>
<evidence type="ECO:0000256" key="4">
    <source>
        <dbReference type="ARBA" id="ARBA00022833"/>
    </source>
</evidence>
<sequence length="284" mass="31412">MFNLFFSFSRRTQRRWLYPLISLSVVVGLLIGSAGLAKAISWFDLIQQGAQIIQLSDVSEEEEVELGKQINQQMVGKEFRLYRNTSVNRYVERVGERVAAESDRPNLPYQFQVVDNNSVNAFATAGGFVYVTTELLRTANNEAELASVLGHEIGHITNRHLIKQMRSTAIAGGLATAAGLNRNRAVAIGVDLALRRPNSRKDEYEADTTGLEMLGRAGYNREAMVSFMEKLLKKGGSTPTVLSTHPATQSRIARLREAIDSPAADEGDGLDSAAYRARIRPLLR</sequence>
<evidence type="ECO:0000313" key="8">
    <source>
        <dbReference type="EMBL" id="NHC35060.1"/>
    </source>
</evidence>
<comment type="similarity">
    <text evidence="6">Belongs to the peptidase M48 family.</text>
</comment>
<dbReference type="EMBL" id="JTJC03000002">
    <property type="protein sequence ID" value="NHC35060.1"/>
    <property type="molecule type" value="Genomic_DNA"/>
</dbReference>
<name>A0A9X5E491_9CYAN</name>
<dbReference type="GO" id="GO:0004222">
    <property type="term" value="F:metalloendopeptidase activity"/>
    <property type="evidence" value="ECO:0007669"/>
    <property type="project" value="InterPro"/>
</dbReference>
<evidence type="ECO:0000256" key="3">
    <source>
        <dbReference type="ARBA" id="ARBA00022801"/>
    </source>
</evidence>
<dbReference type="OrthoDB" id="9810445at2"/>
<dbReference type="GO" id="GO:0051603">
    <property type="term" value="P:proteolysis involved in protein catabolic process"/>
    <property type="evidence" value="ECO:0007669"/>
    <property type="project" value="TreeGrafter"/>
</dbReference>
<dbReference type="RefSeq" id="WP_039716496.1">
    <property type="nucleotide sequence ID" value="NZ_JTJC03000002.1"/>
</dbReference>
<keyword evidence="4 6" id="KW-0862">Zinc</keyword>
<evidence type="ECO:0000256" key="1">
    <source>
        <dbReference type="ARBA" id="ARBA00022670"/>
    </source>
</evidence>
<accession>A0A9X5E491</accession>
<dbReference type="PANTHER" id="PTHR22726">
    <property type="entry name" value="METALLOENDOPEPTIDASE OMA1"/>
    <property type="match status" value="1"/>
</dbReference>
<dbReference type="Proteomes" id="UP000031532">
    <property type="component" value="Unassembled WGS sequence"/>
</dbReference>
<dbReference type="InterPro" id="IPR051156">
    <property type="entry name" value="Mito/Outer_Membr_Metalloprot"/>
</dbReference>
<evidence type="ECO:0000256" key="2">
    <source>
        <dbReference type="ARBA" id="ARBA00022723"/>
    </source>
</evidence>
<keyword evidence="1 6" id="KW-0645">Protease</keyword>
<dbReference type="GO" id="GO:0046872">
    <property type="term" value="F:metal ion binding"/>
    <property type="evidence" value="ECO:0007669"/>
    <property type="project" value="UniProtKB-KW"/>
</dbReference>
<dbReference type="InterPro" id="IPR001915">
    <property type="entry name" value="Peptidase_M48"/>
</dbReference>
<keyword evidence="3 6" id="KW-0378">Hydrolase</keyword>
<evidence type="ECO:0000256" key="5">
    <source>
        <dbReference type="ARBA" id="ARBA00023049"/>
    </source>
</evidence>
<protein>
    <submittedName>
        <fullName evidence="8">M48 family metalloprotease</fullName>
    </submittedName>
</protein>
<organism evidence="8 9">
    <name type="scientific">Scytonema millei VB511283</name>
    <dbReference type="NCBI Taxonomy" id="1245923"/>
    <lineage>
        <taxon>Bacteria</taxon>
        <taxon>Bacillati</taxon>
        <taxon>Cyanobacteriota</taxon>
        <taxon>Cyanophyceae</taxon>
        <taxon>Nostocales</taxon>
        <taxon>Scytonemataceae</taxon>
        <taxon>Scytonema</taxon>
    </lineage>
</organism>